<evidence type="ECO:0000313" key="2">
    <source>
        <dbReference type="EMBL" id="MDV6308235.1"/>
    </source>
</evidence>
<proteinExistence type="predicted"/>
<dbReference type="EMBL" id="JAWLKI010000013">
    <property type="protein sequence ID" value="MDV6308235.1"/>
    <property type="molecule type" value="Genomic_DNA"/>
</dbReference>
<evidence type="ECO:0000313" key="3">
    <source>
        <dbReference type="EMBL" id="MDV6313113.1"/>
    </source>
</evidence>
<name>A0AAE4UA68_9ACTN</name>
<keyword evidence="4" id="KW-1185">Reference proteome</keyword>
<accession>A0AAE4UA68</accession>
<dbReference type="AlphaFoldDB" id="A0AAE4UA68"/>
<gene>
    <name evidence="2" type="ORF">R3P94_13060</name>
    <name evidence="3" type="ORF">R3Q15_14635</name>
</gene>
<comment type="caution">
    <text evidence="3">The sequence shown here is derived from an EMBL/GenBank/DDBJ whole genome shotgun (WGS) entry which is preliminary data.</text>
</comment>
<protein>
    <submittedName>
        <fullName evidence="3">Uncharacterized protein</fullName>
    </submittedName>
</protein>
<evidence type="ECO:0000313" key="4">
    <source>
        <dbReference type="Proteomes" id="UP001185779"/>
    </source>
</evidence>
<organism evidence="3 5">
    <name type="scientific">Gordonia amicalis</name>
    <dbReference type="NCBI Taxonomy" id="89053"/>
    <lineage>
        <taxon>Bacteria</taxon>
        <taxon>Bacillati</taxon>
        <taxon>Actinomycetota</taxon>
        <taxon>Actinomycetes</taxon>
        <taxon>Mycobacteriales</taxon>
        <taxon>Gordoniaceae</taxon>
        <taxon>Gordonia</taxon>
    </lineage>
</organism>
<evidence type="ECO:0000313" key="5">
    <source>
        <dbReference type="Proteomes" id="UP001185922"/>
    </source>
</evidence>
<evidence type="ECO:0000256" key="1">
    <source>
        <dbReference type="SAM" id="MobiDB-lite"/>
    </source>
</evidence>
<dbReference type="RefSeq" id="WP_024497525.1">
    <property type="nucleotide sequence ID" value="NZ_CP091855.1"/>
</dbReference>
<dbReference type="GeneID" id="77172610"/>
<dbReference type="Proteomes" id="UP001185779">
    <property type="component" value="Unassembled WGS sequence"/>
</dbReference>
<dbReference type="Proteomes" id="UP001185922">
    <property type="component" value="Unassembled WGS sequence"/>
</dbReference>
<reference evidence="3 4" key="1">
    <citation type="submission" date="2023-10" db="EMBL/GenBank/DDBJ databases">
        <title>Development of a sustainable strategy for remediation of hydrocarbon-contaminated territories based on the waste exchange concept.</title>
        <authorList>
            <person name="Krivoruchko A."/>
        </authorList>
    </citation>
    <scope>NUCLEOTIDE SEQUENCE</scope>
    <source>
        <strain evidence="2 4">IEGM 1266</strain>
        <strain evidence="3">IEGM 1279</strain>
    </source>
</reference>
<sequence length="201" mass="21760">MRVVAGSAEVPETGLRPPPLPTRNSAPAADVLVIGRPGALMTRLRRVLRERGLSTDVLDVRSSGTGSRDDAGDAESIRRIPVGLRSCVALLDPASRPRRAWWDRRGRRLEKQHEDALIDAVLDAASNSRKLALLVIAEASTSHETGVARERARHVARAADYESAINGNPLTSAFYLVTSAADRSSGAFPAIIDWAQRRPDL</sequence>
<dbReference type="EMBL" id="JAWLKH010000015">
    <property type="protein sequence ID" value="MDV6313113.1"/>
    <property type="molecule type" value="Genomic_DNA"/>
</dbReference>
<feature type="region of interest" description="Disordered" evidence="1">
    <location>
        <begin position="1"/>
        <end position="23"/>
    </location>
</feature>